<dbReference type="PANTHER" id="PTHR33223:SF10">
    <property type="entry name" value="AMINOTRANSFERASE-LIKE PLANT MOBILE DOMAIN-CONTAINING PROTEIN"/>
    <property type="match status" value="1"/>
</dbReference>
<sequence>MSTADIISCVGGDNVEAAASAAVVGSGVERGKQLAKKERGPEPGNVETRLWRRGALVEGQDDYFHPGEHCVERYTNVPVIIRRPFTEDVDLFPTPPNFKMPLCESYDGTRDLMEHLTRFTSSMNLHLVPDQIMCRPFPVMLEGAAHVWFQHLTPRFISCWAQLAESFRSNFLMSHIQRKKSSALFCIAQGSKESLKSYYACFNIEKLLIDHLDLGVIFTAMARGVRPRTPLRFSLNK</sequence>
<name>A0AA88WCB8_9ASTE</name>
<evidence type="ECO:0000313" key="2">
    <source>
        <dbReference type="EMBL" id="KAK3024063.1"/>
    </source>
</evidence>
<dbReference type="PANTHER" id="PTHR33223">
    <property type="entry name" value="CCHC-TYPE DOMAIN-CONTAINING PROTEIN"/>
    <property type="match status" value="1"/>
</dbReference>
<dbReference type="Proteomes" id="UP001188597">
    <property type="component" value="Unassembled WGS sequence"/>
</dbReference>
<dbReference type="AlphaFoldDB" id="A0AA88WCB8"/>
<proteinExistence type="predicted"/>
<dbReference type="InterPro" id="IPR005162">
    <property type="entry name" value="Retrotrans_gag_dom"/>
</dbReference>
<organism evidence="2 3">
    <name type="scientific">Escallonia herrerae</name>
    <dbReference type="NCBI Taxonomy" id="1293975"/>
    <lineage>
        <taxon>Eukaryota</taxon>
        <taxon>Viridiplantae</taxon>
        <taxon>Streptophyta</taxon>
        <taxon>Embryophyta</taxon>
        <taxon>Tracheophyta</taxon>
        <taxon>Spermatophyta</taxon>
        <taxon>Magnoliopsida</taxon>
        <taxon>eudicotyledons</taxon>
        <taxon>Gunneridae</taxon>
        <taxon>Pentapetalae</taxon>
        <taxon>asterids</taxon>
        <taxon>campanulids</taxon>
        <taxon>Escalloniales</taxon>
        <taxon>Escalloniaceae</taxon>
        <taxon>Escallonia</taxon>
    </lineage>
</organism>
<feature type="domain" description="Retrotransposon gag" evidence="1">
    <location>
        <begin position="137"/>
        <end position="226"/>
    </location>
</feature>
<dbReference type="Pfam" id="PF03732">
    <property type="entry name" value="Retrotrans_gag"/>
    <property type="match status" value="1"/>
</dbReference>
<dbReference type="EMBL" id="JAVXUP010000620">
    <property type="protein sequence ID" value="KAK3024063.1"/>
    <property type="molecule type" value="Genomic_DNA"/>
</dbReference>
<reference evidence="2" key="1">
    <citation type="submission" date="2022-12" db="EMBL/GenBank/DDBJ databases">
        <title>Draft genome assemblies for two species of Escallonia (Escalloniales).</title>
        <authorList>
            <person name="Chanderbali A."/>
            <person name="Dervinis C."/>
            <person name="Anghel I."/>
            <person name="Soltis D."/>
            <person name="Soltis P."/>
            <person name="Zapata F."/>
        </authorList>
    </citation>
    <scope>NUCLEOTIDE SEQUENCE</scope>
    <source>
        <strain evidence="2">UCBG64.0493</strain>
        <tissue evidence="2">Leaf</tissue>
    </source>
</reference>
<evidence type="ECO:0000313" key="3">
    <source>
        <dbReference type="Proteomes" id="UP001188597"/>
    </source>
</evidence>
<comment type="caution">
    <text evidence="2">The sequence shown here is derived from an EMBL/GenBank/DDBJ whole genome shotgun (WGS) entry which is preliminary data.</text>
</comment>
<accession>A0AA88WCB8</accession>
<protein>
    <recommendedName>
        <fullName evidence="1">Retrotransposon gag domain-containing protein</fullName>
    </recommendedName>
</protein>
<gene>
    <name evidence="2" type="ORF">RJ639_043424</name>
</gene>
<keyword evidence="3" id="KW-1185">Reference proteome</keyword>
<evidence type="ECO:0000259" key="1">
    <source>
        <dbReference type="Pfam" id="PF03732"/>
    </source>
</evidence>